<dbReference type="GO" id="GO:0005975">
    <property type="term" value="P:carbohydrate metabolic process"/>
    <property type="evidence" value="ECO:0007669"/>
    <property type="project" value="InterPro"/>
</dbReference>
<dbReference type="Gene3D" id="1.50.10.10">
    <property type="match status" value="1"/>
</dbReference>
<dbReference type="Pfam" id="PF03636">
    <property type="entry name" value="Glyco_hydro_65N"/>
    <property type="match status" value="1"/>
</dbReference>
<comment type="similarity">
    <text evidence="1">Belongs to the glycosyl hydrolase 65 family.</text>
</comment>
<dbReference type="GO" id="GO:0030246">
    <property type="term" value="F:carbohydrate binding"/>
    <property type="evidence" value="ECO:0007669"/>
    <property type="project" value="InterPro"/>
</dbReference>
<keyword evidence="10" id="KW-1185">Reference proteome</keyword>
<proteinExistence type="inferred from homology"/>
<dbReference type="PIRSF" id="PIRSF036289">
    <property type="entry name" value="Glycosyl_hydrolase_malt_phosph"/>
    <property type="match status" value="1"/>
</dbReference>
<evidence type="ECO:0000313" key="10">
    <source>
        <dbReference type="Proteomes" id="UP000638648"/>
    </source>
</evidence>
<evidence type="ECO:0000313" key="9">
    <source>
        <dbReference type="EMBL" id="MBE1603363.1"/>
    </source>
</evidence>
<feature type="active site" description="Proton donor" evidence="3">
    <location>
        <position position="488"/>
    </location>
</feature>
<organism evidence="9 10">
    <name type="scientific">Actinopolymorpha pittospori</name>
    <dbReference type="NCBI Taxonomy" id="648752"/>
    <lineage>
        <taxon>Bacteria</taxon>
        <taxon>Bacillati</taxon>
        <taxon>Actinomycetota</taxon>
        <taxon>Actinomycetes</taxon>
        <taxon>Propionibacteriales</taxon>
        <taxon>Actinopolymorphaceae</taxon>
        <taxon>Actinopolymorpha</taxon>
    </lineage>
</organism>
<evidence type="ECO:0000259" key="6">
    <source>
        <dbReference type="Pfam" id="PF03632"/>
    </source>
</evidence>
<feature type="domain" description="Glycoside hydrolase family 65 central catalytic" evidence="6">
    <location>
        <begin position="327"/>
        <end position="679"/>
    </location>
</feature>
<dbReference type="SUPFAM" id="SSF74650">
    <property type="entry name" value="Galactose mutarotase-like"/>
    <property type="match status" value="1"/>
</dbReference>
<dbReference type="AlphaFoldDB" id="A0A927RHE4"/>
<protein>
    <submittedName>
        <fullName evidence="9">Alpha,alpha-trehalose phosphorylase</fullName>
        <ecNumber evidence="9">2.4.1.64</ecNumber>
    </submittedName>
</protein>
<feature type="domain" description="Glycoside hydrolase family 65 C-terminal" evidence="7">
    <location>
        <begin position="689"/>
        <end position="750"/>
    </location>
</feature>
<comment type="caution">
    <text evidence="9">The sequence shown here is derived from an EMBL/GenBank/DDBJ whole genome shotgun (WGS) entry which is preliminary data.</text>
</comment>
<evidence type="ECO:0000256" key="1">
    <source>
        <dbReference type="ARBA" id="ARBA00006768"/>
    </source>
</evidence>
<dbReference type="Gene3D" id="2.60.420.10">
    <property type="entry name" value="Maltose phosphorylase, domain 3"/>
    <property type="match status" value="1"/>
</dbReference>
<accession>A0A927RHE4</accession>
<keyword evidence="2" id="KW-0378">Hydrolase</keyword>
<dbReference type="InterPro" id="IPR011013">
    <property type="entry name" value="Gal_mutarotase_sf_dom"/>
</dbReference>
<dbReference type="Gene3D" id="2.70.98.40">
    <property type="entry name" value="Glycoside hydrolase, family 65, N-terminal domain"/>
    <property type="match status" value="1"/>
</dbReference>
<dbReference type="SUPFAM" id="SSF48208">
    <property type="entry name" value="Six-hairpin glycosidases"/>
    <property type="match status" value="1"/>
</dbReference>
<evidence type="ECO:0000256" key="2">
    <source>
        <dbReference type="ARBA" id="ARBA00023295"/>
    </source>
</evidence>
<dbReference type="Proteomes" id="UP000638648">
    <property type="component" value="Unassembled WGS sequence"/>
</dbReference>
<evidence type="ECO:0000256" key="4">
    <source>
        <dbReference type="PIRSR" id="PIRSR036289-51"/>
    </source>
</evidence>
<dbReference type="InterPro" id="IPR005194">
    <property type="entry name" value="Glyco_hydro_65_C"/>
</dbReference>
<dbReference type="PANTHER" id="PTHR11051">
    <property type="entry name" value="GLYCOSYL HYDROLASE-RELATED"/>
    <property type="match status" value="1"/>
</dbReference>
<dbReference type="Pfam" id="PF03632">
    <property type="entry name" value="Glyco_hydro_65m"/>
    <property type="match status" value="1"/>
</dbReference>
<feature type="region of interest" description="Disordered" evidence="5">
    <location>
        <begin position="752"/>
        <end position="785"/>
    </location>
</feature>
<feature type="compositionally biased region" description="Pro residues" evidence="5">
    <location>
        <begin position="758"/>
        <end position="775"/>
    </location>
</feature>
<reference evidence="9" key="1">
    <citation type="submission" date="2020-10" db="EMBL/GenBank/DDBJ databases">
        <title>Sequencing the genomes of 1000 actinobacteria strains.</title>
        <authorList>
            <person name="Klenk H.-P."/>
        </authorList>
    </citation>
    <scope>NUCLEOTIDE SEQUENCE</scope>
    <source>
        <strain evidence="9">DSM 45354</strain>
    </source>
</reference>
<keyword evidence="9" id="KW-0808">Transferase</keyword>
<dbReference type="InterPro" id="IPR017045">
    <property type="entry name" value="Malt_Pase/Glycosyl_Hdrlase"/>
</dbReference>
<dbReference type="PANTHER" id="PTHR11051:SF13">
    <property type="entry name" value="GLYCOSYL TRANSFERASE"/>
    <property type="match status" value="1"/>
</dbReference>
<dbReference type="GO" id="GO:0004553">
    <property type="term" value="F:hydrolase activity, hydrolyzing O-glycosyl compounds"/>
    <property type="evidence" value="ECO:0007669"/>
    <property type="project" value="TreeGrafter"/>
</dbReference>
<evidence type="ECO:0000259" key="8">
    <source>
        <dbReference type="Pfam" id="PF03636"/>
    </source>
</evidence>
<name>A0A927RHE4_9ACTN</name>
<dbReference type="EC" id="2.4.1.64" evidence="9"/>
<dbReference type="EMBL" id="JADBEM010000001">
    <property type="protein sequence ID" value="MBE1603363.1"/>
    <property type="molecule type" value="Genomic_DNA"/>
</dbReference>
<keyword evidence="9" id="KW-0328">Glycosyltransferase</keyword>
<dbReference type="InterPro" id="IPR008928">
    <property type="entry name" value="6-hairpin_glycosidase_sf"/>
</dbReference>
<evidence type="ECO:0000259" key="7">
    <source>
        <dbReference type="Pfam" id="PF03633"/>
    </source>
</evidence>
<dbReference type="GO" id="GO:0047656">
    <property type="term" value="F:alpha,alpha-trehalose phosphorylase activity"/>
    <property type="evidence" value="ECO:0007669"/>
    <property type="project" value="UniProtKB-EC"/>
</dbReference>
<feature type="binding site" evidence="4">
    <location>
        <begin position="592"/>
        <end position="593"/>
    </location>
    <ligand>
        <name>substrate</name>
    </ligand>
</feature>
<dbReference type="InterPro" id="IPR012341">
    <property type="entry name" value="6hp_glycosidase-like_sf"/>
</dbReference>
<dbReference type="InterPro" id="IPR005196">
    <property type="entry name" value="Glyco_hydro_65_N"/>
</dbReference>
<dbReference type="InterPro" id="IPR005195">
    <property type="entry name" value="Glyco_hydro_65_M"/>
</dbReference>
<gene>
    <name evidence="9" type="ORF">HEB94_000211</name>
</gene>
<dbReference type="Pfam" id="PF03633">
    <property type="entry name" value="Glyco_hydro_65C"/>
    <property type="match status" value="1"/>
</dbReference>
<feature type="binding site" evidence="4">
    <location>
        <begin position="361"/>
        <end position="362"/>
    </location>
    <ligand>
        <name>substrate</name>
    </ligand>
</feature>
<feature type="domain" description="Glycoside hydrolase family 65 N-terminal" evidence="8">
    <location>
        <begin position="16"/>
        <end position="270"/>
    </location>
</feature>
<keyword evidence="2" id="KW-0326">Glycosidase</keyword>
<dbReference type="RefSeq" id="WP_192748218.1">
    <property type="nucleotide sequence ID" value="NZ_BAABJL010000249.1"/>
</dbReference>
<evidence type="ECO:0000256" key="5">
    <source>
        <dbReference type="SAM" id="MobiDB-lite"/>
    </source>
</evidence>
<dbReference type="InterPro" id="IPR037018">
    <property type="entry name" value="GH65_N"/>
</dbReference>
<sequence>MITHPAFSPEPWDIRERGLDLSVLAQSESVFALSNGNIGLRGNLDEGEPHGLPGTYLNSVFEFRPLPYAEAGYGFPESGQSVIDVTNGKLIRLLVEDEPFDVRYGELGAHERVLSLRDGVLRRTADWVSPSGHCMQISSARLVSFTQRATAAIAYEVRPVDAPLHIVLQSELVANEQLPATSADPRAAAALESPLQPEQHIAHDARARLVHCTRASGRRIGAAMDHTVHCPANVRTEIECSPDTARFTLTTRLARGESLRVVKFLAYGWSSMRSIPAISAQVEAALTLARESGWEGLLAEQRQYLDDYWARADVDLDGDPEVQQAVRFALFQVLQASARAERRPIPAKGLTGPGYDGHVFWDTESFVLPTLTYTTPHAAADALRWRHLTLPAARQRARQLTLDGATFAWRTINGEESSGYWPAGTAALHINADVADAVIRLVQATGDEAFERTAALPLLVETARLWASQGFHHVDGSFRIDGVTGPDEYSALANNNVYTNMMAQRNLRGAAEAAERHPDEAAGLGVTGDEIAAWARAADAMFVPYDDKLGVHPQAEQFTDLAVWDFAQTRPDQYPLMLHFPYLQLYRKQVVKQADLVMALFKRGDAFTADEKARDFAYYEPLTVRDSSLSACIQAVLAAEVGHLDLAYDYLGEAARMDLDDLEHNTRDGLHIASLAGAWLTLVAGFGGMRDSGGSLTFAPRLPAPLTRLTFSVLWHGQRLCVNINKTNATYSLEGDASVELAHHGRTFQLTAGEPVTNPIPPAAPGPRPSQPPGREPVRHRPGRA</sequence>
<evidence type="ECO:0000256" key="3">
    <source>
        <dbReference type="PIRSR" id="PIRSR036289-50"/>
    </source>
</evidence>